<dbReference type="SUPFAM" id="SSF142921">
    <property type="entry name" value="WGR domain-like"/>
    <property type="match status" value="1"/>
</dbReference>
<dbReference type="InterPro" id="IPR036930">
    <property type="entry name" value="WGR_dom_sf"/>
</dbReference>
<dbReference type="InterPro" id="IPR049809">
    <property type="entry name" value="YehF/YfeS-like_WGR"/>
</dbReference>
<name>A0A087LYQ8_9HYPH</name>
<sequence>MIAQQYQLYIERRDPDRNMARFYALSIEETLFGQARLIRRWGRIGTIGRTVQHSFDDEGEAVGLFLELLRAKRLRGYQPRRVSRSVPNSVTAVPRS</sequence>
<feature type="domain" description="WGR" evidence="1">
    <location>
        <begin position="1"/>
        <end position="90"/>
    </location>
</feature>
<evidence type="ECO:0000313" key="3">
    <source>
        <dbReference type="Proteomes" id="UP000028981"/>
    </source>
</evidence>
<dbReference type="PROSITE" id="PS51977">
    <property type="entry name" value="WGR"/>
    <property type="match status" value="1"/>
</dbReference>
<evidence type="ECO:0000259" key="1">
    <source>
        <dbReference type="PROSITE" id="PS51977"/>
    </source>
</evidence>
<dbReference type="SMART" id="SM00773">
    <property type="entry name" value="WGR"/>
    <property type="match status" value="1"/>
</dbReference>
<accession>A0A087LYQ8</accession>
<dbReference type="EMBL" id="JQGC01000020">
    <property type="protein sequence ID" value="KFL29761.1"/>
    <property type="molecule type" value="Genomic_DNA"/>
</dbReference>
<reference evidence="2 3" key="1">
    <citation type="submission" date="2014-08" db="EMBL/GenBank/DDBJ databases">
        <authorList>
            <person name="Hassan Y.I."/>
            <person name="Lepp D."/>
            <person name="Zhou T."/>
        </authorList>
    </citation>
    <scope>NUCLEOTIDE SEQUENCE [LARGE SCALE GENOMIC DNA]</scope>
    <source>
        <strain evidence="2 3">IFO13584</strain>
    </source>
</reference>
<dbReference type="CDD" id="cd07996">
    <property type="entry name" value="WGR_MMR_like"/>
    <property type="match status" value="1"/>
</dbReference>
<organism evidence="2 3">
    <name type="scientific">Devosia riboflavina</name>
    <dbReference type="NCBI Taxonomy" id="46914"/>
    <lineage>
        <taxon>Bacteria</taxon>
        <taxon>Pseudomonadati</taxon>
        <taxon>Pseudomonadota</taxon>
        <taxon>Alphaproteobacteria</taxon>
        <taxon>Hyphomicrobiales</taxon>
        <taxon>Devosiaceae</taxon>
        <taxon>Devosia</taxon>
    </lineage>
</organism>
<dbReference type="Pfam" id="PF05406">
    <property type="entry name" value="WGR"/>
    <property type="match status" value="1"/>
</dbReference>
<dbReference type="STRING" id="46914.JP75_19395"/>
<dbReference type="AlphaFoldDB" id="A0A087LYQ8"/>
<dbReference type="OrthoDB" id="5801306at2"/>
<evidence type="ECO:0000313" key="2">
    <source>
        <dbReference type="EMBL" id="KFL29761.1"/>
    </source>
</evidence>
<dbReference type="Proteomes" id="UP000028981">
    <property type="component" value="Unassembled WGS sequence"/>
</dbReference>
<protein>
    <recommendedName>
        <fullName evidence="1">WGR domain-containing protein</fullName>
    </recommendedName>
</protein>
<keyword evidence="3" id="KW-1185">Reference proteome</keyword>
<proteinExistence type="predicted"/>
<dbReference type="InterPro" id="IPR008893">
    <property type="entry name" value="WGR_domain"/>
</dbReference>
<dbReference type="Gene3D" id="2.20.140.10">
    <property type="entry name" value="WGR domain"/>
    <property type="match status" value="1"/>
</dbReference>
<comment type="caution">
    <text evidence="2">The sequence shown here is derived from an EMBL/GenBank/DDBJ whole genome shotgun (WGS) entry which is preliminary data.</text>
</comment>
<gene>
    <name evidence="2" type="ORF">JP75_19395</name>
</gene>